<name>A0ABR3Q8W9_9TREE</name>
<dbReference type="PANTHER" id="PTHR15157">
    <property type="entry name" value="UV RADIATION RESISTANCE-ASSOCIATED GENE PROTEIN"/>
    <property type="match status" value="1"/>
</dbReference>
<evidence type="ECO:0008006" key="6">
    <source>
        <dbReference type="Google" id="ProtNLM"/>
    </source>
</evidence>
<keyword evidence="5" id="KW-1185">Reference proteome</keyword>
<evidence type="ECO:0000313" key="4">
    <source>
        <dbReference type="EMBL" id="KAL1411180.1"/>
    </source>
</evidence>
<feature type="compositionally biased region" description="Polar residues" evidence="3">
    <location>
        <begin position="687"/>
        <end position="704"/>
    </location>
</feature>
<gene>
    <name evidence="4" type="ORF">Q8F55_002131</name>
</gene>
<comment type="caution">
    <text evidence="4">The sequence shown here is derived from an EMBL/GenBank/DDBJ whole genome shotgun (WGS) entry which is preliminary data.</text>
</comment>
<protein>
    <recommendedName>
        <fullName evidence="6">UV radiation resistance-associated gene protein</fullName>
    </recommendedName>
</protein>
<feature type="compositionally biased region" description="Low complexity" evidence="3">
    <location>
        <begin position="705"/>
        <end position="716"/>
    </location>
</feature>
<sequence>MEEEEKSSPSPSEPAPVWEPRIRQLSGLGIHELTIEAGFPVHGGGDSPRARRTSHAGLEVPISGRARAPTLAGEGYHHSPLPSLPTALEASVELRGARPLARCFVALLLPDGIIVTPTTTSPPVSPAAGKRPSSAAGSPAASPQTRTRTISLPPRPQIKTTLAGSAVPSATTSPTASPVMRRSQLNGSAGGRSRPPQPIRRSTLARASSEIGVRRPPPLQPSGPPPNVPFFFSSIHKPSTHPRWANIEPGDMAPWLSVPETASSVVEAQVWVEEHGKWRRLPGVGGVVDFTQLAVVPAGSKLPPNTIQWTFATHPKLVFYLPPAGSGVTPGPPRDAEKSVLERSIRETRMKKGANVGGIHQLVNIQSVIADTQRSVDDLQRQIESLITADADRSALRRDVSERALRVRWVKDRVADVERTIEETKARITLHCGRLDARRALLVAAAEREAVDKSRTMELASSITDVEDQRSRILPQIYRLRAFHAQILDSLFPITPISPPDLLYAVLGVPLPIPTGPKDPAPPLTLAPSQTPEGCPKVDERTTSAALGYAALIVHLISLLGGTAAALAYPVTYAGSRSHVRDVVSIMQGPRSFPLYGKGVERYRYEYAVFLLNKDIELLMHEADVRMLDLRHTLPNLKSLLLTLSSPDMPPPGPVGGPGWASGAASRNSSRQASSSFTPAFGRRGSTLRSTSITSLPPFTPSHQSTSLTAASVASVGPTDESGSELPASEAASGRSSPVREWTSTQPVTPSTLRQATRAPGAEGDESDDETVNSGGTEVVEGYAVEK</sequence>
<reference evidence="4 5" key="1">
    <citation type="submission" date="2023-08" db="EMBL/GenBank/DDBJ databases">
        <title>Annotated Genome Sequence of Vanrija albida AlHP1.</title>
        <authorList>
            <person name="Herzog R."/>
        </authorList>
    </citation>
    <scope>NUCLEOTIDE SEQUENCE [LARGE SCALE GENOMIC DNA]</scope>
    <source>
        <strain evidence="4 5">AlHP1</strain>
    </source>
</reference>
<feature type="region of interest" description="Disordered" evidence="3">
    <location>
        <begin position="39"/>
        <end position="58"/>
    </location>
</feature>
<feature type="compositionally biased region" description="Polar residues" evidence="3">
    <location>
        <begin position="742"/>
        <end position="755"/>
    </location>
</feature>
<keyword evidence="1 2" id="KW-0175">Coiled coil</keyword>
<evidence type="ECO:0000256" key="1">
    <source>
        <dbReference type="ARBA" id="ARBA00023054"/>
    </source>
</evidence>
<feature type="compositionally biased region" description="Low complexity" evidence="3">
    <location>
        <begin position="115"/>
        <end position="143"/>
    </location>
</feature>
<feature type="compositionally biased region" description="Low complexity" evidence="3">
    <location>
        <begin position="661"/>
        <end position="676"/>
    </location>
</feature>
<evidence type="ECO:0000256" key="3">
    <source>
        <dbReference type="SAM" id="MobiDB-lite"/>
    </source>
</evidence>
<accession>A0ABR3Q8W9</accession>
<dbReference type="Proteomes" id="UP001565368">
    <property type="component" value="Unassembled WGS sequence"/>
</dbReference>
<proteinExistence type="predicted"/>
<evidence type="ECO:0000313" key="5">
    <source>
        <dbReference type="Proteomes" id="UP001565368"/>
    </source>
</evidence>
<dbReference type="EMBL" id="JBBXJM010000002">
    <property type="protein sequence ID" value="KAL1411180.1"/>
    <property type="molecule type" value="Genomic_DNA"/>
</dbReference>
<dbReference type="GeneID" id="95983174"/>
<organism evidence="4 5">
    <name type="scientific">Vanrija albida</name>
    <dbReference type="NCBI Taxonomy" id="181172"/>
    <lineage>
        <taxon>Eukaryota</taxon>
        <taxon>Fungi</taxon>
        <taxon>Dikarya</taxon>
        <taxon>Basidiomycota</taxon>
        <taxon>Agaricomycotina</taxon>
        <taxon>Tremellomycetes</taxon>
        <taxon>Trichosporonales</taxon>
        <taxon>Trichosporonaceae</taxon>
        <taxon>Vanrija</taxon>
    </lineage>
</organism>
<dbReference type="RefSeq" id="XP_069211124.1">
    <property type="nucleotide sequence ID" value="XM_069350738.1"/>
</dbReference>
<feature type="compositionally biased region" description="Pro residues" evidence="3">
    <location>
        <begin position="215"/>
        <end position="228"/>
    </location>
</feature>
<feature type="region of interest" description="Disordered" evidence="3">
    <location>
        <begin position="115"/>
        <end position="228"/>
    </location>
</feature>
<feature type="compositionally biased region" description="Polar residues" evidence="3">
    <location>
        <begin position="158"/>
        <end position="176"/>
    </location>
</feature>
<feature type="coiled-coil region" evidence="2">
    <location>
        <begin position="362"/>
        <end position="389"/>
    </location>
</feature>
<dbReference type="PANTHER" id="PTHR15157:SF5">
    <property type="entry name" value="UV RADIATION RESISTANCE-ASSOCIATED GENE PROTEIN"/>
    <property type="match status" value="1"/>
</dbReference>
<feature type="region of interest" description="Disordered" evidence="3">
    <location>
        <begin position="645"/>
        <end position="787"/>
    </location>
</feature>
<evidence type="ECO:0000256" key="2">
    <source>
        <dbReference type="SAM" id="Coils"/>
    </source>
</evidence>